<dbReference type="CDD" id="cd04794">
    <property type="entry name" value="euk_LANCL"/>
    <property type="match status" value="1"/>
</dbReference>
<reference evidence="1" key="2">
    <citation type="submission" date="2017-05" db="UniProtKB">
        <authorList>
            <consortium name="EnsemblMetazoa"/>
        </authorList>
    </citation>
    <scope>IDENTIFICATION</scope>
</reference>
<dbReference type="EnsemblMetazoa" id="Aqu2.1.27806_001">
    <property type="protein sequence ID" value="Aqu2.1.27806_001"/>
    <property type="gene ID" value="Aqu2.1.27806"/>
</dbReference>
<evidence type="ECO:0000313" key="2">
    <source>
        <dbReference type="Proteomes" id="UP000007879"/>
    </source>
</evidence>
<sequence length="275" mass="30744">MASIRYIPHSFPPYRRGDGAYIDSPEAKSILEKGRQWLRENIIKYHSEYPVDTTVAPSNDTRRKSRDPSIYTGAGGNAYVNWKLSQYYLSVGNNDYYIEHLMKAIEAIHTALSIGGDDGIAFYIGKAGLYTLASLIYNSYNEPVKTETYLKSLLSCLPAALSPSPDEVLYGRAGYLSCLLIAKKYLPADVCTKCNLDGAMRQMFDTLIASGQQGHKKILRYFYYGSDYLGAAHGTAGILFTLLHCPVEWINEPNIKPLLVKTIDHLVSAQLPNYF</sequence>
<dbReference type="InParanoid" id="A0A1X7UK26"/>
<dbReference type="InterPro" id="IPR007822">
    <property type="entry name" value="LANC-like"/>
</dbReference>
<dbReference type="Proteomes" id="UP000007879">
    <property type="component" value="Unassembled WGS sequence"/>
</dbReference>
<dbReference type="KEGG" id="aqu:105313301"/>
<gene>
    <name evidence="1" type="primary">105313301</name>
</gene>
<dbReference type="AlphaFoldDB" id="A0A1X7UK26"/>
<dbReference type="PANTHER" id="PTHR12736:SF7">
    <property type="entry name" value="LANC-LIKE PROTEIN 3"/>
    <property type="match status" value="1"/>
</dbReference>
<dbReference type="PRINTS" id="PR01950">
    <property type="entry name" value="LANCSUPER"/>
</dbReference>
<organism evidence="1">
    <name type="scientific">Amphimedon queenslandica</name>
    <name type="common">Sponge</name>
    <dbReference type="NCBI Taxonomy" id="400682"/>
    <lineage>
        <taxon>Eukaryota</taxon>
        <taxon>Metazoa</taxon>
        <taxon>Porifera</taxon>
        <taxon>Demospongiae</taxon>
        <taxon>Heteroscleromorpha</taxon>
        <taxon>Haplosclerida</taxon>
        <taxon>Niphatidae</taxon>
        <taxon>Amphimedon</taxon>
    </lineage>
</organism>
<protein>
    <submittedName>
        <fullName evidence="1">Uncharacterized protein</fullName>
    </submittedName>
</protein>
<dbReference type="PANTHER" id="PTHR12736">
    <property type="entry name" value="LANC-LIKE PROTEIN"/>
    <property type="match status" value="1"/>
</dbReference>
<accession>A0A1X7UK26</accession>
<dbReference type="EnsemblMetazoa" id="XM_011406608.2">
    <property type="protein sequence ID" value="XP_011404910.1"/>
    <property type="gene ID" value="LOC105313301"/>
</dbReference>
<dbReference type="OrthoDB" id="10257263at2759"/>
<name>A0A1X7UK26_AMPQE</name>
<proteinExistence type="predicted"/>
<dbReference type="Pfam" id="PF05147">
    <property type="entry name" value="LANC_like"/>
    <property type="match status" value="1"/>
</dbReference>
<dbReference type="GO" id="GO:0005975">
    <property type="term" value="P:carbohydrate metabolic process"/>
    <property type="evidence" value="ECO:0007669"/>
    <property type="project" value="InterPro"/>
</dbReference>
<dbReference type="eggNOG" id="KOG2787">
    <property type="taxonomic scope" value="Eukaryota"/>
</dbReference>
<dbReference type="SUPFAM" id="SSF158745">
    <property type="entry name" value="LanC-like"/>
    <property type="match status" value="1"/>
</dbReference>
<keyword evidence="2" id="KW-1185">Reference proteome</keyword>
<dbReference type="GO" id="GO:0005886">
    <property type="term" value="C:plasma membrane"/>
    <property type="evidence" value="ECO:0007669"/>
    <property type="project" value="TreeGrafter"/>
</dbReference>
<dbReference type="GO" id="GO:0031179">
    <property type="term" value="P:peptide modification"/>
    <property type="evidence" value="ECO:0007669"/>
    <property type="project" value="InterPro"/>
</dbReference>
<dbReference type="Gene3D" id="1.50.10.10">
    <property type="match status" value="1"/>
</dbReference>
<reference evidence="2" key="1">
    <citation type="journal article" date="2010" name="Nature">
        <title>The Amphimedon queenslandica genome and the evolution of animal complexity.</title>
        <authorList>
            <person name="Srivastava M."/>
            <person name="Simakov O."/>
            <person name="Chapman J."/>
            <person name="Fahey B."/>
            <person name="Gauthier M.E."/>
            <person name="Mitros T."/>
            <person name="Richards G.S."/>
            <person name="Conaco C."/>
            <person name="Dacre M."/>
            <person name="Hellsten U."/>
            <person name="Larroux C."/>
            <person name="Putnam N.H."/>
            <person name="Stanke M."/>
            <person name="Adamska M."/>
            <person name="Darling A."/>
            <person name="Degnan S.M."/>
            <person name="Oakley T.H."/>
            <person name="Plachetzki D.C."/>
            <person name="Zhai Y."/>
            <person name="Adamski M."/>
            <person name="Calcino A."/>
            <person name="Cummins S.F."/>
            <person name="Goodstein D.M."/>
            <person name="Harris C."/>
            <person name="Jackson D.J."/>
            <person name="Leys S.P."/>
            <person name="Shu S."/>
            <person name="Woodcroft B.J."/>
            <person name="Vervoort M."/>
            <person name="Kosik K.S."/>
            <person name="Manning G."/>
            <person name="Degnan B.M."/>
            <person name="Rokhsar D.S."/>
        </authorList>
    </citation>
    <scope>NUCLEOTIDE SEQUENCE [LARGE SCALE GENOMIC DNA]</scope>
</reference>
<dbReference type="InterPro" id="IPR012341">
    <property type="entry name" value="6hp_glycosidase-like_sf"/>
</dbReference>
<evidence type="ECO:0000313" key="1">
    <source>
        <dbReference type="EnsemblMetazoa" id="Aqu2.1.27806_001"/>
    </source>
</evidence>